<comment type="subcellular location">
    <subcellularLocation>
        <location evidence="1">Membrane</location>
        <topology evidence="1">Multi-pass membrane protein</topology>
    </subcellularLocation>
</comment>
<dbReference type="AlphaFoldDB" id="A0A7S1X7E6"/>
<evidence type="ECO:0000256" key="1">
    <source>
        <dbReference type="ARBA" id="ARBA00004141"/>
    </source>
</evidence>
<dbReference type="Gene3D" id="3.40.190.10">
    <property type="entry name" value="Periplasmic binding protein-like II"/>
    <property type="match status" value="1"/>
</dbReference>
<dbReference type="InterPro" id="IPR001320">
    <property type="entry name" value="Iontro_rcpt_C"/>
</dbReference>
<feature type="domain" description="Solute-binding protein family 3/N-terminal" evidence="13">
    <location>
        <begin position="67"/>
        <end position="439"/>
    </location>
</feature>
<dbReference type="GO" id="GO:0016020">
    <property type="term" value="C:membrane"/>
    <property type="evidence" value="ECO:0007669"/>
    <property type="project" value="UniProtKB-SubCell"/>
</dbReference>
<keyword evidence="10" id="KW-0407">Ion channel</keyword>
<name>A0A7S1X7E6_9CHLO</name>
<dbReference type="EMBL" id="HBGG01028813">
    <property type="protein sequence ID" value="CAD9212667.1"/>
    <property type="molecule type" value="Transcribed_RNA"/>
</dbReference>
<dbReference type="PANTHER" id="PTHR18966">
    <property type="entry name" value="IONOTROPIC GLUTAMATE RECEPTOR"/>
    <property type="match status" value="1"/>
</dbReference>
<keyword evidence="9" id="KW-1071">Ligand-gated ion channel</keyword>
<evidence type="ECO:0000256" key="2">
    <source>
        <dbReference type="ARBA" id="ARBA00022448"/>
    </source>
</evidence>
<accession>A0A7S1X7E6</accession>
<evidence type="ECO:0000313" key="14">
    <source>
        <dbReference type="EMBL" id="CAD9212667.1"/>
    </source>
</evidence>
<keyword evidence="4 11" id="KW-1133">Transmembrane helix</keyword>
<protein>
    <recommendedName>
        <fullName evidence="15">Ionotropic glutamate receptor C-terminal domain-containing protein</fullName>
    </recommendedName>
</protein>
<evidence type="ECO:0000256" key="7">
    <source>
        <dbReference type="ARBA" id="ARBA00023170"/>
    </source>
</evidence>
<dbReference type="Pfam" id="PF00497">
    <property type="entry name" value="SBP_bac_3"/>
    <property type="match status" value="1"/>
</dbReference>
<keyword evidence="2" id="KW-0813">Transport</keyword>
<evidence type="ECO:0000256" key="6">
    <source>
        <dbReference type="ARBA" id="ARBA00023136"/>
    </source>
</evidence>
<keyword evidence="7" id="KW-0675">Receptor</keyword>
<keyword evidence="3 11" id="KW-0812">Transmembrane</keyword>
<evidence type="ECO:0000256" key="10">
    <source>
        <dbReference type="ARBA" id="ARBA00023303"/>
    </source>
</evidence>
<keyword evidence="6 11" id="KW-0472">Membrane</keyword>
<dbReference type="Pfam" id="PF00060">
    <property type="entry name" value="Lig_chan"/>
    <property type="match status" value="1"/>
</dbReference>
<evidence type="ECO:0000256" key="3">
    <source>
        <dbReference type="ARBA" id="ARBA00022692"/>
    </source>
</evidence>
<keyword evidence="8" id="KW-0325">Glycoprotein</keyword>
<feature type="transmembrane region" description="Helical" evidence="11">
    <location>
        <begin position="459"/>
        <end position="479"/>
    </location>
</feature>
<evidence type="ECO:0000259" key="12">
    <source>
        <dbReference type="Pfam" id="PF00060"/>
    </source>
</evidence>
<evidence type="ECO:0000256" key="4">
    <source>
        <dbReference type="ARBA" id="ARBA00022989"/>
    </source>
</evidence>
<organism evidence="14">
    <name type="scientific">Tetraselmis chuii</name>
    <dbReference type="NCBI Taxonomy" id="63592"/>
    <lineage>
        <taxon>Eukaryota</taxon>
        <taxon>Viridiplantae</taxon>
        <taxon>Chlorophyta</taxon>
        <taxon>core chlorophytes</taxon>
        <taxon>Chlorodendrophyceae</taxon>
        <taxon>Chlorodendrales</taxon>
        <taxon>Chlorodendraceae</taxon>
        <taxon>Tetraselmis</taxon>
    </lineage>
</organism>
<keyword evidence="5" id="KW-0406">Ion transport</keyword>
<dbReference type="Gene3D" id="1.10.287.70">
    <property type="match status" value="1"/>
</dbReference>
<proteinExistence type="predicted"/>
<gene>
    <name evidence="14" type="ORF">TCHU04912_LOCUS14906</name>
</gene>
<evidence type="ECO:0000256" key="11">
    <source>
        <dbReference type="SAM" id="Phobius"/>
    </source>
</evidence>
<reference evidence="14" key="1">
    <citation type="submission" date="2021-01" db="EMBL/GenBank/DDBJ databases">
        <authorList>
            <person name="Corre E."/>
            <person name="Pelletier E."/>
            <person name="Niang G."/>
            <person name="Scheremetjew M."/>
            <person name="Finn R."/>
            <person name="Kale V."/>
            <person name="Holt S."/>
            <person name="Cochrane G."/>
            <person name="Meng A."/>
            <person name="Brown T."/>
            <person name="Cohen L."/>
        </authorList>
    </citation>
    <scope>NUCLEOTIDE SEQUENCE</scope>
    <source>
        <strain evidence="14">PLY429</strain>
    </source>
</reference>
<evidence type="ECO:0000256" key="5">
    <source>
        <dbReference type="ARBA" id="ARBA00023065"/>
    </source>
</evidence>
<sequence>MLVRFPLGVPAQVAQLVETRVKSQLSDVQVEVEGEKITVFEALGTVTITNSTAFEIAPDPEATELVLRVVTQLDLKPWMYRDDSGAWTGIVPELLKAIENSARLPSFINFTLSGLDGQYQSRQIQGAVDMIQDGNADVALGPIMISHQSMEVADFSTPFLSTGHILIIPKPETIKPGVRWENFYSFMNPFSWELWLWTMGTIVTAGVVLWMLERDYDSAQDCDFDQRDGKVNNIAKSVWLSVGTFNGALVAHNPLSWLGRLFSASYALFLFIILNSYTANLASYLVTEGAVVYSVESLANAESHNKQVCFIENSLAALMSTYDHPNLRKYLVSTTIEAQGRVNSEIMTDAKTKLLSGQCDGFVVDELLGLFYLESGLGKDTYENSWCSLQQKGGVVLPANYGVAFNRNLPTAVKDVLDEIVVALRDTGAITTIMNKYLLQSSLCPASSTYIPQLSLVDLFGVVMLFWVFFALAILAFGWSTFKRRARKASSEAVRNTDDDDGAMKLCAGGSDVSSSVAESSPVTSLKIHSGRVAPFDNEGIAAKERGR</sequence>
<evidence type="ECO:0000256" key="9">
    <source>
        <dbReference type="ARBA" id="ARBA00023286"/>
    </source>
</evidence>
<dbReference type="GO" id="GO:0015276">
    <property type="term" value="F:ligand-gated monoatomic ion channel activity"/>
    <property type="evidence" value="ECO:0007669"/>
    <property type="project" value="InterPro"/>
</dbReference>
<evidence type="ECO:0000256" key="8">
    <source>
        <dbReference type="ARBA" id="ARBA00023180"/>
    </source>
</evidence>
<dbReference type="SUPFAM" id="SSF53850">
    <property type="entry name" value="Periplasmic binding protein-like II"/>
    <property type="match status" value="1"/>
</dbReference>
<evidence type="ECO:0008006" key="15">
    <source>
        <dbReference type="Google" id="ProtNLM"/>
    </source>
</evidence>
<evidence type="ECO:0000259" key="13">
    <source>
        <dbReference type="Pfam" id="PF00497"/>
    </source>
</evidence>
<dbReference type="InterPro" id="IPR015683">
    <property type="entry name" value="Ionotropic_Glu_rcpt"/>
</dbReference>
<dbReference type="InterPro" id="IPR001638">
    <property type="entry name" value="Solute-binding_3/MltF_N"/>
</dbReference>
<feature type="domain" description="Ionotropic glutamate receptor C-terminal" evidence="12">
    <location>
        <begin position="191"/>
        <end position="347"/>
    </location>
</feature>